<accession>A0A3N4N4F4</accession>
<organism evidence="2 3">
    <name type="scientific">Candidatus Pantoea deserta</name>
    <dbReference type="NCBI Taxonomy" id="1869313"/>
    <lineage>
        <taxon>Bacteria</taxon>
        <taxon>Pseudomonadati</taxon>
        <taxon>Pseudomonadota</taxon>
        <taxon>Gammaproteobacteria</taxon>
        <taxon>Enterobacterales</taxon>
        <taxon>Erwiniaceae</taxon>
        <taxon>Pantoea</taxon>
    </lineage>
</organism>
<feature type="transmembrane region" description="Helical" evidence="1">
    <location>
        <begin position="6"/>
        <end position="25"/>
    </location>
</feature>
<feature type="transmembrane region" description="Helical" evidence="1">
    <location>
        <begin position="37"/>
        <end position="58"/>
    </location>
</feature>
<proteinExistence type="predicted"/>
<keyword evidence="1" id="KW-1133">Transmembrane helix</keyword>
<reference evidence="2 3" key="1">
    <citation type="submission" date="2018-11" db="EMBL/GenBank/DDBJ databases">
        <title>Whole genome sequencing of Pantoea sp. RIT388.</title>
        <authorList>
            <person name="Gan H.M."/>
            <person name="Hudson A.O."/>
        </authorList>
    </citation>
    <scope>NUCLEOTIDE SEQUENCE [LARGE SCALE GENOMIC DNA]</scope>
    <source>
        <strain evidence="2 3">RIT388</strain>
    </source>
</reference>
<dbReference type="EMBL" id="RMVG01000065">
    <property type="protein sequence ID" value="RPD91194.1"/>
    <property type="molecule type" value="Genomic_DNA"/>
</dbReference>
<feature type="transmembrane region" description="Helical" evidence="1">
    <location>
        <begin position="82"/>
        <end position="103"/>
    </location>
</feature>
<evidence type="ECO:0000256" key="1">
    <source>
        <dbReference type="SAM" id="Phobius"/>
    </source>
</evidence>
<comment type="caution">
    <text evidence="2">The sequence shown here is derived from an EMBL/GenBank/DDBJ whole genome shotgun (WGS) entry which is preliminary data.</text>
</comment>
<protein>
    <submittedName>
        <fullName evidence="2">Uncharacterized protein</fullName>
    </submittedName>
</protein>
<feature type="non-terminal residue" evidence="2">
    <location>
        <position position="1"/>
    </location>
</feature>
<dbReference type="RefSeq" id="WP_158673969.1">
    <property type="nucleotide sequence ID" value="NZ_RMVG01000065.1"/>
</dbReference>
<keyword evidence="1" id="KW-0812">Transmembrane</keyword>
<keyword evidence="1" id="KW-0472">Membrane</keyword>
<dbReference type="Proteomes" id="UP000281332">
    <property type="component" value="Unassembled WGS sequence"/>
</dbReference>
<keyword evidence="3" id="KW-1185">Reference proteome</keyword>
<name>A0A3N4N4F4_9GAMM</name>
<gene>
    <name evidence="2" type="ORF">BBB56_23515</name>
</gene>
<evidence type="ECO:0000313" key="3">
    <source>
        <dbReference type="Proteomes" id="UP000281332"/>
    </source>
</evidence>
<evidence type="ECO:0000313" key="2">
    <source>
        <dbReference type="EMBL" id="RPD91194.1"/>
    </source>
</evidence>
<dbReference type="AlphaFoldDB" id="A0A3N4N4F4"/>
<sequence>NFFPELSGANYYFGLALCVIAAKVFASRKESPEGDSIVFRALLPLIGTAMIVAGVWAYSASVDITPSDNDFALVSEPFPEEIFAVACVTTGILILIMNIIRLLRK</sequence>